<name>A0A2C6WLW2_9STAP</name>
<reference evidence="1" key="1">
    <citation type="journal article" date="2017" name="Appl. Environ. Microbiol.">
        <title>Staphylococcus edaphicus sp. nov., isolated in Antarctica, harbours mecC gene and genomic islands with suspected role in adaptation to extreme environment.</title>
        <authorList>
            <person name="Pantucek R."/>
            <person name="Sedlacek I."/>
            <person name="Indrakova A."/>
            <person name="Vrbovska V."/>
            <person name="Maslanova I."/>
            <person name="Kovarovic V."/>
            <person name="Svec P."/>
            <person name="Kralova S."/>
            <person name="Kristofova L."/>
            <person name="Keklakova J."/>
            <person name="Petras P."/>
            <person name="Doskar J."/>
        </authorList>
    </citation>
    <scope>NUCLEOTIDE SEQUENCE</scope>
    <source>
        <strain evidence="1">CCM 8730</strain>
    </source>
</reference>
<evidence type="ECO:0000313" key="2">
    <source>
        <dbReference type="EMBL" id="UQW81398.1"/>
    </source>
</evidence>
<reference evidence="2" key="4">
    <citation type="submission" date="2022-03" db="EMBL/GenBank/DDBJ databases">
        <title>Complete Genome Sequence of Staphylococcus edaphicus strain CCM 8731.</title>
        <authorList>
            <person name="Rimmer C.O."/>
            <person name="Thomas J.C."/>
        </authorList>
    </citation>
    <scope>NUCLEOTIDE SEQUENCE</scope>
    <source>
        <strain evidence="2">CCM 8731</strain>
    </source>
</reference>
<protein>
    <submittedName>
        <fullName evidence="1">Pathogenicity island protein</fullName>
    </submittedName>
</protein>
<dbReference type="EMBL" id="MRZN01000024">
    <property type="protein sequence ID" value="PHK48784.1"/>
    <property type="molecule type" value="Genomic_DNA"/>
</dbReference>
<dbReference type="OrthoDB" id="2066714at2"/>
<accession>A0A2C6WLW2</accession>
<proteinExistence type="predicted"/>
<sequence length="119" mass="13527">MDKDIIKQKVLEYIKQNVGTSFVELEQVFEDNHFNYKGNGAYSSGQHQNVIFWMGWNRNAFNILAELKHDGLISMEVCEPLVYLVDGKSLTLPVMTKPSDAKNDCWLPVTFNAKAEVTA</sequence>
<reference evidence="3" key="2">
    <citation type="submission" date="2017-10" db="EMBL/GenBank/DDBJ databases">
        <title>Staphylococcus edaphicus sp. nov., isolated in Antarctica, harbouring mecC gene and genomic islands essential in adaptation to extreme environment.</title>
        <authorList>
            <person name="Pantucek R."/>
            <person name="Sedlacek I."/>
            <person name="Indrakova A."/>
            <person name="Vrbovska V."/>
            <person name="Maslanova I."/>
            <person name="Kovarovic V."/>
            <person name="Svec P."/>
            <person name="Kralova S."/>
            <person name="Kristofova L."/>
            <person name="Keklakova J."/>
            <person name="Petras P."/>
            <person name="Doskar J."/>
        </authorList>
    </citation>
    <scope>NUCLEOTIDE SEQUENCE [LARGE SCALE GENOMIC DNA]</scope>
    <source>
        <strain evidence="3">CCM 5085</strain>
    </source>
</reference>
<dbReference type="Proteomes" id="UP000223828">
    <property type="component" value="Unassembled WGS sequence"/>
</dbReference>
<reference evidence="1" key="3">
    <citation type="submission" date="2017-10" db="EMBL/GenBank/DDBJ databases">
        <authorList>
            <person name="Vrbovska V."/>
            <person name="Kovarovic V."/>
            <person name="Indrakova A."/>
        </authorList>
    </citation>
    <scope>NUCLEOTIDE SEQUENCE</scope>
    <source>
        <strain evidence="1">CCM 8730</strain>
    </source>
</reference>
<gene>
    <name evidence="1" type="ORF">BTJ66_11740</name>
    <name evidence="2" type="ORF">MNY58_12705</name>
</gene>
<keyword evidence="4" id="KW-1185">Reference proteome</keyword>
<dbReference type="Proteomes" id="UP001056588">
    <property type="component" value="Chromosome"/>
</dbReference>
<evidence type="ECO:0000313" key="1">
    <source>
        <dbReference type="EMBL" id="PHK48784.1"/>
    </source>
</evidence>
<evidence type="ECO:0000313" key="3">
    <source>
        <dbReference type="Proteomes" id="UP000223828"/>
    </source>
</evidence>
<organism evidence="1 3">
    <name type="scientific">Staphylococcus edaphicus</name>
    <dbReference type="NCBI Taxonomy" id="1955013"/>
    <lineage>
        <taxon>Bacteria</taxon>
        <taxon>Bacillati</taxon>
        <taxon>Bacillota</taxon>
        <taxon>Bacilli</taxon>
        <taxon>Bacillales</taxon>
        <taxon>Staphylococcaceae</taxon>
        <taxon>Staphylococcus</taxon>
    </lineage>
</organism>
<dbReference type="EMBL" id="CP093217">
    <property type="protein sequence ID" value="UQW81398.1"/>
    <property type="molecule type" value="Genomic_DNA"/>
</dbReference>
<evidence type="ECO:0000313" key="4">
    <source>
        <dbReference type="Proteomes" id="UP001056588"/>
    </source>
</evidence>
<dbReference type="RefSeq" id="WP_099091134.1">
    <property type="nucleotide sequence ID" value="NZ_CP093217.1"/>
</dbReference>
<dbReference type="AlphaFoldDB" id="A0A2C6WLW2"/>